<organism evidence="10 11">
    <name type="scientific">Geomicrobium halophilum</name>
    <dbReference type="NCBI Taxonomy" id="549000"/>
    <lineage>
        <taxon>Bacteria</taxon>
        <taxon>Bacillati</taxon>
        <taxon>Bacillota</taxon>
        <taxon>Bacilli</taxon>
        <taxon>Bacillales</taxon>
        <taxon>Geomicrobium</taxon>
    </lineage>
</organism>
<evidence type="ECO:0000313" key="10">
    <source>
        <dbReference type="EMBL" id="MBB6448291.1"/>
    </source>
</evidence>
<dbReference type="GO" id="GO:0005829">
    <property type="term" value="C:cytosol"/>
    <property type="evidence" value="ECO:0007669"/>
    <property type="project" value="TreeGrafter"/>
</dbReference>
<evidence type="ECO:0000256" key="6">
    <source>
        <dbReference type="ARBA" id="ARBA00023306"/>
    </source>
</evidence>
<comment type="caution">
    <text evidence="10">The sequence shown here is derived from an EMBL/GenBank/DDBJ whole genome shotgun (WGS) entry which is preliminary data.</text>
</comment>
<keyword evidence="11" id="KW-1185">Reference proteome</keyword>
<dbReference type="EMBL" id="JACHHJ010000001">
    <property type="protein sequence ID" value="MBB6448291.1"/>
    <property type="molecule type" value="Genomic_DNA"/>
</dbReference>
<evidence type="ECO:0000256" key="3">
    <source>
        <dbReference type="ARBA" id="ARBA00022490"/>
    </source>
</evidence>
<keyword evidence="6" id="KW-0131">Cell cycle</keyword>
<keyword evidence="5" id="KW-0717">Septation</keyword>
<dbReference type="NCBIfam" id="NF010724">
    <property type="entry name" value="PRK14126.1"/>
    <property type="match status" value="1"/>
</dbReference>
<dbReference type="InterPro" id="IPR053712">
    <property type="entry name" value="Bac_CellDiv_Activator"/>
</dbReference>
<evidence type="ECO:0000256" key="7">
    <source>
        <dbReference type="ARBA" id="ARBA00024910"/>
    </source>
</evidence>
<dbReference type="Pfam" id="PF05164">
    <property type="entry name" value="ZapA"/>
    <property type="match status" value="1"/>
</dbReference>
<dbReference type="RefSeq" id="WP_184402301.1">
    <property type="nucleotide sequence ID" value="NZ_JACHHJ010000001.1"/>
</dbReference>
<dbReference type="PANTHER" id="PTHR34981">
    <property type="entry name" value="CELL DIVISION PROTEIN ZAPA"/>
    <property type="match status" value="1"/>
</dbReference>
<evidence type="ECO:0000256" key="1">
    <source>
        <dbReference type="ARBA" id="ARBA00004496"/>
    </source>
</evidence>
<protein>
    <recommendedName>
        <fullName evidence="2">Cell division protein ZapA</fullName>
    </recommendedName>
    <alternativeName>
        <fullName evidence="9">Z ring-associated protein ZapA</fullName>
    </alternativeName>
</protein>
<reference evidence="10 11" key="1">
    <citation type="submission" date="2020-08" db="EMBL/GenBank/DDBJ databases">
        <title>Genomic Encyclopedia of Type Strains, Phase IV (KMG-IV): sequencing the most valuable type-strain genomes for metagenomic binning, comparative biology and taxonomic classification.</title>
        <authorList>
            <person name="Goeker M."/>
        </authorList>
    </citation>
    <scope>NUCLEOTIDE SEQUENCE [LARGE SCALE GENOMIC DNA]</scope>
    <source>
        <strain evidence="10 11">DSM 21769</strain>
    </source>
</reference>
<dbReference type="GO" id="GO:0043093">
    <property type="term" value="P:FtsZ-dependent cytokinesis"/>
    <property type="evidence" value="ECO:0007669"/>
    <property type="project" value="TreeGrafter"/>
</dbReference>
<dbReference type="AlphaFoldDB" id="A0A841PPR9"/>
<comment type="subunit">
    <text evidence="8">Homodimer. Interacts with FtsZ.</text>
</comment>
<dbReference type="GO" id="GO:0000921">
    <property type="term" value="P:septin ring assembly"/>
    <property type="evidence" value="ECO:0007669"/>
    <property type="project" value="TreeGrafter"/>
</dbReference>
<evidence type="ECO:0000256" key="5">
    <source>
        <dbReference type="ARBA" id="ARBA00023210"/>
    </source>
</evidence>
<dbReference type="GO" id="GO:0032153">
    <property type="term" value="C:cell division site"/>
    <property type="evidence" value="ECO:0007669"/>
    <property type="project" value="TreeGrafter"/>
</dbReference>
<dbReference type="InterPro" id="IPR007838">
    <property type="entry name" value="Cell_div_ZapA-like"/>
</dbReference>
<dbReference type="PANTHER" id="PTHR34981:SF1">
    <property type="entry name" value="CELL DIVISION PROTEIN ZAPA"/>
    <property type="match status" value="1"/>
</dbReference>
<evidence type="ECO:0000256" key="2">
    <source>
        <dbReference type="ARBA" id="ARBA00015195"/>
    </source>
</evidence>
<keyword evidence="4 10" id="KW-0132">Cell division</keyword>
<accession>A0A841PPR9</accession>
<sequence length="81" mass="9370">MAEDQKKKRTTVSIYGNKYTVISDESQEHVNEVSAYVDAKMREMKGVNPYLDTRRLAVLTAVNIADEYIKKQQEINTEEED</sequence>
<name>A0A841PPR9_9BACL</name>
<evidence type="ECO:0000256" key="8">
    <source>
        <dbReference type="ARBA" id="ARBA00026068"/>
    </source>
</evidence>
<dbReference type="Gene3D" id="6.10.250.790">
    <property type="match status" value="1"/>
</dbReference>
<dbReference type="Proteomes" id="UP000568839">
    <property type="component" value="Unassembled WGS sequence"/>
</dbReference>
<keyword evidence="3" id="KW-0963">Cytoplasm</keyword>
<evidence type="ECO:0000256" key="4">
    <source>
        <dbReference type="ARBA" id="ARBA00022618"/>
    </source>
</evidence>
<dbReference type="GO" id="GO:0030428">
    <property type="term" value="C:cell septum"/>
    <property type="evidence" value="ECO:0007669"/>
    <property type="project" value="TreeGrafter"/>
</dbReference>
<proteinExistence type="predicted"/>
<evidence type="ECO:0000313" key="11">
    <source>
        <dbReference type="Proteomes" id="UP000568839"/>
    </source>
</evidence>
<dbReference type="GO" id="GO:0000917">
    <property type="term" value="P:division septum assembly"/>
    <property type="evidence" value="ECO:0007669"/>
    <property type="project" value="UniProtKB-KW"/>
</dbReference>
<dbReference type="InterPro" id="IPR036192">
    <property type="entry name" value="Cell_div_ZapA-like_sf"/>
</dbReference>
<comment type="function">
    <text evidence="7">Activator of cell division through the inhibition of FtsZ GTPase activity, therefore promoting FtsZ assembly into bundles of protofilaments necessary for the formation of the division Z ring. It is recruited early at mid-cell but it is not essential for cell division.</text>
</comment>
<evidence type="ECO:0000256" key="9">
    <source>
        <dbReference type="ARBA" id="ARBA00033158"/>
    </source>
</evidence>
<gene>
    <name evidence="10" type="ORF">HNR44_000240</name>
</gene>
<dbReference type="SUPFAM" id="SSF102829">
    <property type="entry name" value="Cell division protein ZapA-like"/>
    <property type="match status" value="1"/>
</dbReference>
<comment type="subcellular location">
    <subcellularLocation>
        <location evidence="1">Cytoplasm</location>
    </subcellularLocation>
</comment>